<name>A0A9D4UBR4_ADICA</name>
<dbReference type="PROSITE" id="PS50222">
    <property type="entry name" value="EF_HAND_2"/>
    <property type="match status" value="3"/>
</dbReference>
<dbReference type="Gene3D" id="1.10.238.10">
    <property type="entry name" value="EF-hand"/>
    <property type="match status" value="2"/>
</dbReference>
<comment type="caution">
    <text evidence="5">The sequence shown here is derived from an EMBL/GenBank/DDBJ whole genome shotgun (WGS) entry which is preliminary data.</text>
</comment>
<proteinExistence type="predicted"/>
<feature type="domain" description="EF-hand" evidence="4">
    <location>
        <begin position="125"/>
        <end position="160"/>
    </location>
</feature>
<evidence type="ECO:0000259" key="4">
    <source>
        <dbReference type="PROSITE" id="PS50222"/>
    </source>
</evidence>
<evidence type="ECO:0000256" key="1">
    <source>
        <dbReference type="ARBA" id="ARBA00022723"/>
    </source>
</evidence>
<sequence length="198" mass="22742">MDPSIDDLWYYDLHTSSPPPSHEAVTASVPLLPSLQEEGSPKMQQLRKVFDAMDSDHDGELSGSELCVWMKKLGLTFTEEGMLRMVNHRDVRGCRRLDFKEFVDLNRDIEAEEDVVSTPDAKEAAHQKLLFEVFKVFDRDHDGLISPKELSLTLEELGFIKKKREDSEYVNMIKHMDLDGDGCVSFSDFQSMMDHQQE</sequence>
<dbReference type="GO" id="GO:0005509">
    <property type="term" value="F:calcium ion binding"/>
    <property type="evidence" value="ECO:0007669"/>
    <property type="project" value="InterPro"/>
</dbReference>
<dbReference type="SMART" id="SM00054">
    <property type="entry name" value="EFh"/>
    <property type="match status" value="3"/>
</dbReference>
<evidence type="ECO:0000313" key="5">
    <source>
        <dbReference type="EMBL" id="KAI5064593.1"/>
    </source>
</evidence>
<dbReference type="CDD" id="cd00051">
    <property type="entry name" value="EFh"/>
    <property type="match status" value="1"/>
</dbReference>
<dbReference type="FunFam" id="1.10.238.10:FF:000001">
    <property type="entry name" value="Calmodulin 1"/>
    <property type="match status" value="1"/>
</dbReference>
<keyword evidence="6" id="KW-1185">Reference proteome</keyword>
<dbReference type="InterPro" id="IPR002048">
    <property type="entry name" value="EF_hand_dom"/>
</dbReference>
<dbReference type="PROSITE" id="PS00018">
    <property type="entry name" value="EF_HAND_1"/>
    <property type="match status" value="3"/>
</dbReference>
<gene>
    <name evidence="5" type="ORF">GOP47_0021263</name>
</gene>
<dbReference type="InterPro" id="IPR039647">
    <property type="entry name" value="EF_hand_pair_protein_CML-like"/>
</dbReference>
<evidence type="ECO:0000256" key="3">
    <source>
        <dbReference type="ARBA" id="ARBA00022837"/>
    </source>
</evidence>
<dbReference type="Proteomes" id="UP000886520">
    <property type="component" value="Chromosome 20"/>
</dbReference>
<evidence type="ECO:0000256" key="2">
    <source>
        <dbReference type="ARBA" id="ARBA00022737"/>
    </source>
</evidence>
<dbReference type="InterPro" id="IPR018247">
    <property type="entry name" value="EF_Hand_1_Ca_BS"/>
</dbReference>
<dbReference type="Pfam" id="PF00036">
    <property type="entry name" value="EF-hand_1"/>
    <property type="match status" value="1"/>
</dbReference>
<dbReference type="Pfam" id="PF13499">
    <property type="entry name" value="EF-hand_7"/>
    <property type="match status" value="1"/>
</dbReference>
<dbReference type="InterPro" id="IPR011992">
    <property type="entry name" value="EF-hand-dom_pair"/>
</dbReference>
<reference evidence="5" key="1">
    <citation type="submission" date="2021-01" db="EMBL/GenBank/DDBJ databases">
        <title>Adiantum capillus-veneris genome.</title>
        <authorList>
            <person name="Fang Y."/>
            <person name="Liao Q."/>
        </authorList>
    </citation>
    <scope>NUCLEOTIDE SEQUENCE</scope>
    <source>
        <strain evidence="5">H3</strain>
        <tissue evidence="5">Leaf</tissue>
    </source>
</reference>
<keyword evidence="3" id="KW-0106">Calcium</keyword>
<accession>A0A9D4UBR4</accession>
<organism evidence="5 6">
    <name type="scientific">Adiantum capillus-veneris</name>
    <name type="common">Maidenhair fern</name>
    <dbReference type="NCBI Taxonomy" id="13818"/>
    <lineage>
        <taxon>Eukaryota</taxon>
        <taxon>Viridiplantae</taxon>
        <taxon>Streptophyta</taxon>
        <taxon>Embryophyta</taxon>
        <taxon>Tracheophyta</taxon>
        <taxon>Polypodiopsida</taxon>
        <taxon>Polypodiidae</taxon>
        <taxon>Polypodiales</taxon>
        <taxon>Pteridineae</taxon>
        <taxon>Pteridaceae</taxon>
        <taxon>Vittarioideae</taxon>
        <taxon>Adiantum</taxon>
    </lineage>
</organism>
<dbReference type="AlphaFoldDB" id="A0A9D4UBR4"/>
<keyword evidence="2" id="KW-0677">Repeat</keyword>
<dbReference type="SUPFAM" id="SSF47473">
    <property type="entry name" value="EF-hand"/>
    <property type="match status" value="1"/>
</dbReference>
<dbReference type="OrthoDB" id="26525at2759"/>
<protein>
    <recommendedName>
        <fullName evidence="4">EF-hand domain-containing protein</fullName>
    </recommendedName>
</protein>
<dbReference type="PANTHER" id="PTHR10891">
    <property type="entry name" value="EF-HAND CALCIUM-BINDING DOMAIN CONTAINING PROTEIN"/>
    <property type="match status" value="1"/>
</dbReference>
<dbReference type="EMBL" id="JABFUD020000020">
    <property type="protein sequence ID" value="KAI5064593.1"/>
    <property type="molecule type" value="Genomic_DNA"/>
</dbReference>
<keyword evidence="1" id="KW-0479">Metal-binding</keyword>
<feature type="domain" description="EF-hand" evidence="4">
    <location>
        <begin position="41"/>
        <end position="76"/>
    </location>
</feature>
<feature type="domain" description="EF-hand" evidence="4">
    <location>
        <begin position="164"/>
        <end position="198"/>
    </location>
</feature>
<evidence type="ECO:0000313" key="6">
    <source>
        <dbReference type="Proteomes" id="UP000886520"/>
    </source>
</evidence>